<dbReference type="OrthoDB" id="1629586at2"/>
<proteinExistence type="predicted"/>
<dbReference type="EMBL" id="SRYR01000002">
    <property type="protein sequence ID" value="TGY42782.1"/>
    <property type="molecule type" value="Genomic_DNA"/>
</dbReference>
<protein>
    <submittedName>
        <fullName evidence="2">(2Fe-2S)-binding protein</fullName>
    </submittedName>
</protein>
<evidence type="ECO:0000313" key="3">
    <source>
        <dbReference type="Proteomes" id="UP000306888"/>
    </source>
</evidence>
<organism evidence="2 3">
    <name type="scientific">Clostridium sartagoforme</name>
    <dbReference type="NCBI Taxonomy" id="84031"/>
    <lineage>
        <taxon>Bacteria</taxon>
        <taxon>Bacillati</taxon>
        <taxon>Bacillota</taxon>
        <taxon>Clostridia</taxon>
        <taxon>Eubacteriales</taxon>
        <taxon>Clostridiaceae</taxon>
        <taxon>Clostridium</taxon>
    </lineage>
</organism>
<dbReference type="InterPro" id="IPR007419">
    <property type="entry name" value="BFD-like_2Fe2S-bd_dom"/>
</dbReference>
<dbReference type="InterPro" id="IPR041854">
    <property type="entry name" value="BFD-like_2Fe2S-bd_dom_sf"/>
</dbReference>
<feature type="domain" description="BFD-like [2Fe-2S]-binding" evidence="1">
    <location>
        <begin position="3"/>
        <end position="54"/>
    </location>
</feature>
<comment type="caution">
    <text evidence="2">The sequence shown here is derived from an EMBL/GenBank/DDBJ whole genome shotgun (WGS) entry which is preliminary data.</text>
</comment>
<name>A0A4S2DM50_9CLOT</name>
<keyword evidence="3" id="KW-1185">Reference proteome</keyword>
<dbReference type="Pfam" id="PF04324">
    <property type="entry name" value="Fer2_BFD"/>
    <property type="match status" value="1"/>
</dbReference>
<dbReference type="Proteomes" id="UP000306888">
    <property type="component" value="Unassembled WGS sequence"/>
</dbReference>
<reference evidence="2 3" key="1">
    <citation type="submission" date="2019-04" db="EMBL/GenBank/DDBJ databases">
        <title>Microbes associate with the intestines of laboratory mice.</title>
        <authorList>
            <person name="Navarre W."/>
            <person name="Wong E."/>
            <person name="Huang K."/>
            <person name="Tropini C."/>
            <person name="Ng K."/>
            <person name="Yu B."/>
        </authorList>
    </citation>
    <scope>NUCLEOTIDE SEQUENCE [LARGE SCALE GENOMIC DNA]</scope>
    <source>
        <strain evidence="2 3">NM50_B9-20</strain>
    </source>
</reference>
<gene>
    <name evidence="2" type="ORF">E5347_08210</name>
</gene>
<evidence type="ECO:0000259" key="1">
    <source>
        <dbReference type="Pfam" id="PF04324"/>
    </source>
</evidence>
<dbReference type="AlphaFoldDB" id="A0A4S2DM50"/>
<dbReference type="Gene3D" id="1.10.10.1100">
    <property type="entry name" value="BFD-like [2Fe-2S]-binding domain"/>
    <property type="match status" value="1"/>
</dbReference>
<dbReference type="RefSeq" id="WP_136006273.1">
    <property type="nucleotide sequence ID" value="NZ_SRYR01000002.1"/>
</dbReference>
<accession>A0A4S2DM50</accession>
<sequence length="57" mass="6119">MDLICLCKGVEKDTIINAIKDGADTFEKVREATGAGTGFCGASRCRARIEALIEDNK</sequence>
<evidence type="ECO:0000313" key="2">
    <source>
        <dbReference type="EMBL" id="TGY42782.1"/>
    </source>
</evidence>